<dbReference type="InterPro" id="IPR056464">
    <property type="entry name" value="DotM_C"/>
</dbReference>
<evidence type="ECO:0000313" key="5">
    <source>
        <dbReference type="Proteomes" id="UP000002412"/>
    </source>
</evidence>
<dbReference type="KEGG" id="ypi:YpsIP31758_B0104"/>
<dbReference type="Pfam" id="PF23127">
    <property type="entry name" value="DotM_C"/>
    <property type="match status" value="1"/>
</dbReference>
<keyword evidence="2" id="KW-0812">Transmembrane</keyword>
<organism evidence="4 5">
    <name type="scientific">Yersinia pseudotuberculosis serotype O:1b (strain IP 31758)</name>
    <dbReference type="NCBI Taxonomy" id="349747"/>
    <lineage>
        <taxon>Bacteria</taxon>
        <taxon>Pseudomonadati</taxon>
        <taxon>Pseudomonadota</taxon>
        <taxon>Gammaproteobacteria</taxon>
        <taxon>Enterobacterales</taxon>
        <taxon>Yersiniaceae</taxon>
        <taxon>Yersinia</taxon>
    </lineage>
</organism>
<accession>A0A0U1QTM5</accession>
<sequence length="437" mass="51047">MSQKREGKSLTDNPMLLVALGFAAFLLAWIIWISIHTEVATVYVYMRYLELYVINLLGAYVDVPIISHARNWLADVCDPDPNKLLSLCRNDLSLIEWGRLTNSSMIFNLFAFPYILYKCIRLFIFADKNHPKLKYSRQHNLASFVNEQKELHPHLRMFSQIDLISKSLTDPVYGMSLTSRQFCKQHDLIEGWEENKDKSFTPNINIAKAKEIFTKQLGKLWKGKNLKYLSKSEILLLAISIPRVAATNSELNDEDFKNAMNDSKKMISYCWSQFKPPDKGEKGKKQKPKQRKIEEDSWLYPEIDVSEAEKLISHYYRSSETVREVFRKHAYVRTIIVGMFMQARRLGVLPPAEMRWLKFYDREMWHILQNIGRQSYFSEGAGVLGHYLYEFKIGEGHPEPLLDKVIEGLITAVHVYKFEAKDIKLYNKNVKKLEDIK</sequence>
<gene>
    <name evidence="4" type="ordered locus">YpsIP31758_B0104</name>
</gene>
<evidence type="ECO:0000313" key="4">
    <source>
        <dbReference type="EMBL" id="ABS45734.1"/>
    </source>
</evidence>
<name>A0A0U1QTM5_YERP3</name>
<proteinExistence type="predicted"/>
<evidence type="ECO:0000256" key="1">
    <source>
        <dbReference type="SAM" id="MobiDB-lite"/>
    </source>
</evidence>
<evidence type="ECO:0000256" key="2">
    <source>
        <dbReference type="SAM" id="Phobius"/>
    </source>
</evidence>
<evidence type="ECO:0000259" key="3">
    <source>
        <dbReference type="Pfam" id="PF23127"/>
    </source>
</evidence>
<dbReference type="Proteomes" id="UP000002412">
    <property type="component" value="Plasmid p_153kb"/>
</dbReference>
<keyword evidence="2" id="KW-0472">Membrane</keyword>
<dbReference type="EMBL" id="CP000719">
    <property type="protein sequence ID" value="ABS45734.1"/>
    <property type="molecule type" value="Genomic_DNA"/>
</dbReference>
<feature type="transmembrane region" description="Helical" evidence="2">
    <location>
        <begin position="105"/>
        <end position="124"/>
    </location>
</feature>
<dbReference type="AlphaFoldDB" id="A0A0U1QTM5"/>
<keyword evidence="4" id="KW-0614">Plasmid</keyword>
<feature type="domain" description="DotM C-terminal cytoplasmic" evidence="3">
    <location>
        <begin position="208"/>
        <end position="409"/>
    </location>
</feature>
<geneLocation type="plasmid" evidence="5">
    <name>plasmid_153kb</name>
</geneLocation>
<protein>
    <submittedName>
        <fullName evidence="4">Type IV secretion system protein IcmP/DotM</fullName>
    </submittedName>
</protein>
<dbReference type="HOGENOM" id="CLU_599395_0_0_6"/>
<feature type="region of interest" description="Disordered" evidence="1">
    <location>
        <begin position="274"/>
        <end position="293"/>
    </location>
</feature>
<dbReference type="RefSeq" id="WP_011988578.1">
    <property type="nucleotide sequence ID" value="NC_009705.1"/>
</dbReference>
<feature type="transmembrane region" description="Helical" evidence="2">
    <location>
        <begin position="15"/>
        <end position="35"/>
    </location>
</feature>
<reference evidence="4 5" key="1">
    <citation type="journal article" date="2007" name="PLoS Genet.">
        <title>The complete genome sequence of Yersinia pseudotuberculosis IP31758, the causative agent of Far East scarlet-like fever.</title>
        <authorList>
            <person name="Eppinger M."/>
            <person name="Rosovitz M.J."/>
            <person name="Fricke W.F."/>
            <person name="Rasko D.A."/>
            <person name="Kokorina G."/>
            <person name="Fayolle C."/>
            <person name="Lindler L.E."/>
            <person name="Carniel E."/>
            <person name="Ravel J."/>
        </authorList>
    </citation>
    <scope>NUCLEOTIDE SEQUENCE [LARGE SCALE GENOMIC DNA]</scope>
    <source>
        <strain evidence="4 5">IP 31758</strain>
        <plasmid evidence="5">Plasmid plasmid_153kb</plasmid>
    </source>
</reference>
<keyword evidence="2" id="KW-1133">Transmembrane helix</keyword>